<evidence type="ECO:0000313" key="22">
    <source>
        <dbReference type="Proteomes" id="UP000005207"/>
    </source>
</evidence>
<comment type="similarity">
    <text evidence="2">Belongs to the NTE family.</text>
</comment>
<evidence type="ECO:0000256" key="14">
    <source>
        <dbReference type="ARBA" id="ARBA00048133"/>
    </source>
</evidence>
<organism evidence="21 22">
    <name type="scientific">Oreochromis niloticus</name>
    <name type="common">Nile tilapia</name>
    <name type="synonym">Tilapia nilotica</name>
    <dbReference type="NCBI Taxonomy" id="8128"/>
    <lineage>
        <taxon>Eukaryota</taxon>
        <taxon>Metazoa</taxon>
        <taxon>Chordata</taxon>
        <taxon>Craniata</taxon>
        <taxon>Vertebrata</taxon>
        <taxon>Euteleostomi</taxon>
        <taxon>Actinopterygii</taxon>
        <taxon>Neopterygii</taxon>
        <taxon>Teleostei</taxon>
        <taxon>Neoteleostei</taxon>
        <taxon>Acanthomorphata</taxon>
        <taxon>Ovalentaria</taxon>
        <taxon>Cichlomorphae</taxon>
        <taxon>Cichliformes</taxon>
        <taxon>Cichlidae</taxon>
        <taxon>African cichlids</taxon>
        <taxon>Pseudocrenilabrinae</taxon>
        <taxon>Oreochromini</taxon>
        <taxon>Oreochromis</taxon>
    </lineage>
</organism>
<sequence>IGAVMVMSVVGVVVFLLYRRYKLSSQFSEAGVPHYRFRKRDKVMFYGRKIMRKVQTLSSVPTSNSNSAVRQRVRKRTKVLSIARKILRIRREPPTLQPKEPPPCLLEADLTEFDVQNSHLPSEVLYMLKNVRVLGHFEKPLFLELCRHMVLIQLHQGEGLFRPGDTDDSIYVVQDGRLELCIHESDGTDAVVKEVLPGDSVHSLLSILDIITGYPAPYKTVSARAAVPSTVLRLPAAAFQSVFEKYPETLVRVIQIIMVRLQRVTFLALHNYLGLTTELFNPVLLFHLPLLQTVTCDMNSNECVSHTHCVFLSLPPQSILKKSVTVQQTPSAVYHYSDAGGGSVYHNKVNAIFQAAKKDLLQVIQLQDPSLLDGRVNLRQVKAGSVVGHQGDQDVSVAFVISGLLHVYQRMIDREEESLLFVTHPGELVGHLAVLTGEPLIFTVRAHRDCTYLSISKAHFYEIMREEPRVVLNVAHTVVKRMSPFVRQIDFALDWMAVEAGRAVYRQGDKSDSTFIVLSGRLRSVIAKDDGKKELAGEYGRGDLIGVVEALTHMNRATTVHAVRDSELAKLPEGALNSIKRRYPQVVTRLIHLLGQKILGNMQQVTGPLAARSLGLHTPTSKWDAGNPVSNLSTVAILPVSEEVPLTAFTLELQHALCGIGPTLLLTSDNIKQRLGSAALDSVHEYRLSSWLGQQEDIHRIVLYQSDPSLTPWTQRCIRQADCIIIVGLGEQEPTVGELERMLESSAVRAQKQLVLLHREDGPPPRGTAEWLNMRSWISRHHHLCCPRRVFSRRSLPKLRELYQRVFEKCPDRHSDFSRLARILTGNSIALVLGGGGARGCSQVGILRALNEAGIPVDMVGGTSIGSFMGALYAEEKSISRMRVRAHEWAMGMTSYFKKILDLTYPVTSMFSGASFNSSISSVFKNKQIEDLWLPYFNITTDITASAMRVHTDGSLWRYVRASMSLSGYLPPLCDPKDGHLLMDGGYINNLPADVARSMGAKVVIAIDVGSRDETNLTNYGDYLNGWWLLWKRFNPLAEKVKVLNMAEIQTRLAYVCCVRQLELVKDSDYCEYIRPPIDRYGTLEFGKFDEIAEVGYQHGKTLFDVWQRSGVVDSMLKDRHQEEFHKTKTGHVVTCPNASFTDLAEIVSRIEPVKYESDFLHEQRITDYDEDAVESALSDYEAFTPGSEHTEEEEEEEEETADTAETNTSSTVLPSFPSMTVISSFRQCVHQSHVECMFFKHEG</sequence>
<accession>I3JW62</accession>
<dbReference type="GO" id="GO:0016042">
    <property type="term" value="P:lipid catabolic process"/>
    <property type="evidence" value="ECO:0007669"/>
    <property type="project" value="UniProtKB-UniRule"/>
</dbReference>
<dbReference type="Pfam" id="PF01734">
    <property type="entry name" value="Patatin"/>
    <property type="match status" value="1"/>
</dbReference>
<protein>
    <recommendedName>
        <fullName evidence="3">lysophospholipase</fullName>
        <ecNumber evidence="3">3.1.1.5</ecNumber>
    </recommendedName>
</protein>
<dbReference type="GO" id="GO:0005789">
    <property type="term" value="C:endoplasmic reticulum membrane"/>
    <property type="evidence" value="ECO:0007669"/>
    <property type="project" value="UniProtKB-SubCell"/>
</dbReference>
<evidence type="ECO:0000256" key="4">
    <source>
        <dbReference type="ARBA" id="ARBA00022553"/>
    </source>
</evidence>
<keyword evidence="4" id="KW-0597">Phosphoprotein</keyword>
<dbReference type="EC" id="3.1.1.5" evidence="3"/>
<dbReference type="InterPro" id="IPR000595">
    <property type="entry name" value="cNMP-bd_dom"/>
</dbReference>
<dbReference type="FunFam" id="3.40.1090.10:FF:000001">
    <property type="entry name" value="neuropathy target esterase isoform X2"/>
    <property type="match status" value="1"/>
</dbReference>
<feature type="domain" description="Cyclic nucleotide-binding" evidence="19">
    <location>
        <begin position="492"/>
        <end position="597"/>
    </location>
</feature>
<dbReference type="SUPFAM" id="SSF52151">
    <property type="entry name" value="FabD/lysophospholipase-like"/>
    <property type="match status" value="1"/>
</dbReference>
<comment type="catalytic activity">
    <reaction evidence="15">
        <text>a 1-acyl-sn-glycero-3-phosphocholine + H2O = sn-glycerol 3-phosphocholine + a fatty acid + H(+)</text>
        <dbReference type="Rhea" id="RHEA:15177"/>
        <dbReference type="ChEBI" id="CHEBI:15377"/>
        <dbReference type="ChEBI" id="CHEBI:15378"/>
        <dbReference type="ChEBI" id="CHEBI:16870"/>
        <dbReference type="ChEBI" id="CHEBI:28868"/>
        <dbReference type="ChEBI" id="CHEBI:58168"/>
        <dbReference type="EC" id="3.1.1.5"/>
    </reaction>
    <physiologicalReaction direction="left-to-right" evidence="15">
        <dbReference type="Rhea" id="RHEA:15178"/>
    </physiologicalReaction>
</comment>
<feature type="domain" description="PNPLA" evidence="20">
    <location>
        <begin position="831"/>
        <end position="997"/>
    </location>
</feature>
<evidence type="ECO:0000256" key="17">
    <source>
        <dbReference type="PROSITE-ProRule" id="PRU01161"/>
    </source>
</evidence>
<evidence type="ECO:0000256" key="6">
    <source>
        <dbReference type="ARBA" id="ARBA00022737"/>
    </source>
</evidence>
<evidence type="ECO:0000256" key="18">
    <source>
        <dbReference type="SAM" id="MobiDB-lite"/>
    </source>
</evidence>
<evidence type="ECO:0000256" key="15">
    <source>
        <dbReference type="ARBA" id="ARBA00048454"/>
    </source>
</evidence>
<dbReference type="Pfam" id="PF00027">
    <property type="entry name" value="cNMP_binding"/>
    <property type="match status" value="3"/>
</dbReference>
<dbReference type="Proteomes" id="UP000005207">
    <property type="component" value="Linkage group LG12"/>
</dbReference>
<feature type="active site" description="Proton acceptor" evidence="17">
    <location>
        <position position="984"/>
    </location>
</feature>
<keyword evidence="10" id="KW-1133">Transmembrane helix</keyword>
<keyword evidence="12" id="KW-0472">Membrane</keyword>
<dbReference type="Gene3D" id="2.60.120.10">
    <property type="entry name" value="Jelly Rolls"/>
    <property type="match status" value="3"/>
</dbReference>
<evidence type="ECO:0000256" key="5">
    <source>
        <dbReference type="ARBA" id="ARBA00022692"/>
    </source>
</evidence>
<evidence type="ECO:0000256" key="11">
    <source>
        <dbReference type="ARBA" id="ARBA00023098"/>
    </source>
</evidence>
<dbReference type="AlphaFoldDB" id="I3JW62"/>
<proteinExistence type="inferred from homology"/>
<evidence type="ECO:0000256" key="8">
    <source>
        <dbReference type="ARBA" id="ARBA00022824"/>
    </source>
</evidence>
<dbReference type="InterPro" id="IPR056556">
    <property type="entry name" value="NTE1_P-loop_dom"/>
</dbReference>
<dbReference type="InterPro" id="IPR014710">
    <property type="entry name" value="RmlC-like_jellyroll"/>
</dbReference>
<reference evidence="21" key="2">
    <citation type="submission" date="2025-08" db="UniProtKB">
        <authorList>
            <consortium name="Ensembl"/>
        </authorList>
    </citation>
    <scope>IDENTIFICATION</scope>
</reference>
<dbReference type="FunFam" id="2.60.120.10:FF:000022">
    <property type="entry name" value="Patatin like phospholipase domain containing 7"/>
    <property type="match status" value="1"/>
</dbReference>
<evidence type="ECO:0000256" key="12">
    <source>
        <dbReference type="ARBA" id="ARBA00023136"/>
    </source>
</evidence>
<comment type="catalytic activity">
    <reaction evidence="16">
        <text>1-hexadecanoyl-sn-glycero-3-phosphocholine + H2O = sn-glycerol 3-phosphocholine + hexadecanoate + H(+)</text>
        <dbReference type="Rhea" id="RHEA:40435"/>
        <dbReference type="ChEBI" id="CHEBI:7896"/>
        <dbReference type="ChEBI" id="CHEBI:15377"/>
        <dbReference type="ChEBI" id="CHEBI:15378"/>
        <dbReference type="ChEBI" id="CHEBI:16870"/>
        <dbReference type="ChEBI" id="CHEBI:72998"/>
    </reaction>
    <physiologicalReaction direction="left-to-right" evidence="16">
        <dbReference type="Rhea" id="RHEA:40436"/>
    </physiologicalReaction>
</comment>
<dbReference type="CDD" id="cd07225">
    <property type="entry name" value="Pat_PNPLA6_PNPLA7"/>
    <property type="match status" value="1"/>
</dbReference>
<dbReference type="FunFam" id="2.60.120.10:FF:000012">
    <property type="entry name" value="neuropathy target esterase isoform X2"/>
    <property type="match status" value="1"/>
</dbReference>
<dbReference type="PANTHER" id="PTHR14226:SF23">
    <property type="entry name" value="PATATIN-LIKE PHOSPHOLIPASE DOMAIN-CONTAINING PROTEIN 7"/>
    <property type="match status" value="1"/>
</dbReference>
<evidence type="ECO:0000256" key="7">
    <source>
        <dbReference type="ARBA" id="ARBA00022801"/>
    </source>
</evidence>
<name>I3JW62_ORENI</name>
<dbReference type="eggNOG" id="KOG2968">
    <property type="taxonomic scope" value="Eukaryota"/>
</dbReference>
<dbReference type="GO" id="GO:0004622">
    <property type="term" value="F:phosphatidylcholine lysophospholipase activity"/>
    <property type="evidence" value="ECO:0007669"/>
    <property type="project" value="UniProtKB-EC"/>
</dbReference>
<dbReference type="InterPro" id="IPR018490">
    <property type="entry name" value="cNMP-bd_dom_sf"/>
</dbReference>
<evidence type="ECO:0000256" key="13">
    <source>
        <dbReference type="ARBA" id="ARBA00047314"/>
    </source>
</evidence>
<dbReference type="GeneTree" id="ENSGT00940000156763"/>
<feature type="region of interest" description="Disordered" evidence="18">
    <location>
        <begin position="1183"/>
        <end position="1216"/>
    </location>
</feature>
<comment type="catalytic activity">
    <reaction evidence="13">
        <text>1-(9Z-octadecenoyl)-sn-glycero-3-phosphocholine + H2O = sn-glycerol 3-phosphocholine + (9Z)-octadecenoate + H(+)</text>
        <dbReference type="Rhea" id="RHEA:40807"/>
        <dbReference type="ChEBI" id="CHEBI:15377"/>
        <dbReference type="ChEBI" id="CHEBI:15378"/>
        <dbReference type="ChEBI" id="CHEBI:16870"/>
        <dbReference type="ChEBI" id="CHEBI:28610"/>
        <dbReference type="ChEBI" id="CHEBI:30823"/>
    </reaction>
    <physiologicalReaction direction="left-to-right" evidence="13">
        <dbReference type="Rhea" id="RHEA:40808"/>
    </physiologicalReaction>
</comment>
<dbReference type="SMART" id="SM00100">
    <property type="entry name" value="cNMP"/>
    <property type="match status" value="3"/>
</dbReference>
<feature type="active site" description="Nucleophile" evidence="17">
    <location>
        <position position="864"/>
    </location>
</feature>
<evidence type="ECO:0000313" key="21">
    <source>
        <dbReference type="Ensembl" id="ENSONIP00000013107.2"/>
    </source>
</evidence>
<dbReference type="FunFam" id="2.60.120.10:FF:000010">
    <property type="entry name" value="neuropathy target esterase isoform X1"/>
    <property type="match status" value="1"/>
</dbReference>
<evidence type="ECO:0000259" key="19">
    <source>
        <dbReference type="PROSITE" id="PS50042"/>
    </source>
</evidence>
<evidence type="ECO:0000256" key="10">
    <source>
        <dbReference type="ARBA" id="ARBA00022989"/>
    </source>
</evidence>
<keyword evidence="7 17" id="KW-0378">Hydrolase</keyword>
<dbReference type="InterPro" id="IPR002641">
    <property type="entry name" value="PNPLA_dom"/>
</dbReference>
<dbReference type="Gene3D" id="3.40.1090.10">
    <property type="entry name" value="Cytosolic phospholipase A2 catalytic domain"/>
    <property type="match status" value="1"/>
</dbReference>
<dbReference type="PROSITE" id="PS50042">
    <property type="entry name" value="CNMP_BINDING_3"/>
    <property type="match status" value="3"/>
</dbReference>
<dbReference type="SUPFAM" id="SSF51206">
    <property type="entry name" value="cAMP-binding domain-like"/>
    <property type="match status" value="3"/>
</dbReference>
<keyword evidence="11 17" id="KW-0443">Lipid metabolism</keyword>
<feature type="compositionally biased region" description="Acidic residues" evidence="18">
    <location>
        <begin position="1191"/>
        <end position="1203"/>
    </location>
</feature>
<dbReference type="PROSITE" id="PS51635">
    <property type="entry name" value="PNPLA"/>
    <property type="match status" value="1"/>
</dbReference>
<keyword evidence="9 17" id="KW-0442">Lipid degradation</keyword>
<reference evidence="21" key="3">
    <citation type="submission" date="2025-09" db="UniProtKB">
        <authorList>
            <consortium name="Ensembl"/>
        </authorList>
    </citation>
    <scope>IDENTIFICATION</scope>
</reference>
<dbReference type="InterPro" id="IPR050301">
    <property type="entry name" value="NTE"/>
</dbReference>
<dbReference type="HOGENOM" id="CLU_000960_1_0_1"/>
<feature type="domain" description="Cyclic nucleotide-binding" evidence="19">
    <location>
        <begin position="360"/>
        <end position="464"/>
    </location>
</feature>
<keyword evidence="8" id="KW-0256">Endoplasmic reticulum</keyword>
<dbReference type="PANTHER" id="PTHR14226">
    <property type="entry name" value="NEUROPATHY TARGET ESTERASE/SWISS CHEESE D.MELANOGASTER"/>
    <property type="match status" value="1"/>
</dbReference>
<evidence type="ECO:0000256" key="3">
    <source>
        <dbReference type="ARBA" id="ARBA00013274"/>
    </source>
</evidence>
<feature type="short sequence motif" description="GXSXG" evidence="17">
    <location>
        <begin position="862"/>
        <end position="866"/>
    </location>
</feature>
<feature type="short sequence motif" description="DGA/G" evidence="17">
    <location>
        <begin position="984"/>
        <end position="986"/>
    </location>
</feature>
<comment type="subcellular location">
    <subcellularLocation>
        <location evidence="1">Endoplasmic reticulum membrane</location>
        <topology evidence="1">Single-pass type III membrane protein</topology>
    </subcellularLocation>
</comment>
<dbReference type="Ensembl" id="ENSONIT00000013117.2">
    <property type="protein sequence ID" value="ENSONIP00000013107.2"/>
    <property type="gene ID" value="ENSONIG00000010428.2"/>
</dbReference>
<feature type="short sequence motif" description="GXGXXG" evidence="17">
    <location>
        <begin position="835"/>
        <end position="840"/>
    </location>
</feature>
<reference evidence="22" key="1">
    <citation type="submission" date="2012-01" db="EMBL/GenBank/DDBJ databases">
        <title>The Genome Sequence of Oreochromis niloticus (Nile Tilapia).</title>
        <authorList>
            <consortium name="Broad Institute Genome Assembly Team"/>
            <consortium name="Broad Institute Sequencing Platform"/>
            <person name="Di Palma F."/>
            <person name="Johnson J."/>
            <person name="Lander E.S."/>
            <person name="Lindblad-Toh K."/>
        </authorList>
    </citation>
    <scope>NUCLEOTIDE SEQUENCE [LARGE SCALE GENOMIC DNA]</scope>
</reference>
<evidence type="ECO:0000256" key="16">
    <source>
        <dbReference type="ARBA" id="ARBA00048656"/>
    </source>
</evidence>
<gene>
    <name evidence="21" type="primary">PNPLA7</name>
    <name evidence="21" type="synonym">pnpla7b</name>
</gene>
<comment type="catalytic activity">
    <reaction evidence="14">
        <text>1-hexadecanoyl-sn-glycero-3-phosphate + H2O = sn-glycerol 3-phosphate + hexadecanoate + H(+)</text>
        <dbReference type="Rhea" id="RHEA:49092"/>
        <dbReference type="ChEBI" id="CHEBI:7896"/>
        <dbReference type="ChEBI" id="CHEBI:15377"/>
        <dbReference type="ChEBI" id="CHEBI:15378"/>
        <dbReference type="ChEBI" id="CHEBI:57518"/>
        <dbReference type="ChEBI" id="CHEBI:57597"/>
    </reaction>
    <physiologicalReaction direction="left-to-right" evidence="14">
        <dbReference type="Rhea" id="RHEA:49093"/>
    </physiologicalReaction>
</comment>
<keyword evidence="6" id="KW-0677">Repeat</keyword>
<dbReference type="Pfam" id="PF24179">
    <property type="entry name" value="NTE_Ploop"/>
    <property type="match status" value="1"/>
</dbReference>
<evidence type="ECO:0000256" key="1">
    <source>
        <dbReference type="ARBA" id="ARBA00004643"/>
    </source>
</evidence>
<keyword evidence="22" id="KW-1185">Reference proteome</keyword>
<feature type="domain" description="Cyclic nucleotide-binding" evidence="19">
    <location>
        <begin position="133"/>
        <end position="260"/>
    </location>
</feature>
<evidence type="ECO:0000256" key="2">
    <source>
        <dbReference type="ARBA" id="ARBA00006636"/>
    </source>
</evidence>
<evidence type="ECO:0000259" key="20">
    <source>
        <dbReference type="PROSITE" id="PS51635"/>
    </source>
</evidence>
<dbReference type="CDD" id="cd00038">
    <property type="entry name" value="CAP_ED"/>
    <property type="match status" value="3"/>
</dbReference>
<keyword evidence="5" id="KW-0812">Transmembrane</keyword>
<dbReference type="InterPro" id="IPR016035">
    <property type="entry name" value="Acyl_Trfase/lysoPLipase"/>
</dbReference>
<evidence type="ECO:0000256" key="9">
    <source>
        <dbReference type="ARBA" id="ARBA00022963"/>
    </source>
</evidence>